<feature type="transmembrane region" description="Helical" evidence="1">
    <location>
        <begin position="20"/>
        <end position="38"/>
    </location>
</feature>
<proteinExistence type="predicted"/>
<feature type="transmembrane region" description="Helical" evidence="1">
    <location>
        <begin position="50"/>
        <end position="71"/>
    </location>
</feature>
<dbReference type="EMBL" id="CP095061">
    <property type="protein sequence ID" value="UOQ67022.1"/>
    <property type="molecule type" value="Genomic_DNA"/>
</dbReference>
<dbReference type="RefSeq" id="WP_245121882.1">
    <property type="nucleotide sequence ID" value="NZ_CP095061.1"/>
</dbReference>
<evidence type="ECO:0000313" key="4">
    <source>
        <dbReference type="Proteomes" id="UP000830401"/>
    </source>
</evidence>
<evidence type="ECO:0000259" key="2">
    <source>
        <dbReference type="Pfam" id="PF13239"/>
    </source>
</evidence>
<evidence type="ECO:0000256" key="1">
    <source>
        <dbReference type="SAM" id="Phobius"/>
    </source>
</evidence>
<sequence length="92" mass="10865">METPDRDPQLWYIAKDRAKFKAHLVTYILVNALLWAIWALTGFESVPMPWPLWVGAFWGFGLLLRGIRAYAGIGEEQQTEREYENLIRQRRQ</sequence>
<name>A0ABY4G854_9BACT</name>
<reference evidence="3" key="1">
    <citation type="submission" date="2022-04" db="EMBL/GenBank/DDBJ databases">
        <title>Hymenobacter sp. isolated from the air.</title>
        <authorList>
            <person name="Won M."/>
            <person name="Lee C.-M."/>
            <person name="Woen H.-Y."/>
            <person name="Kwon S.-W."/>
        </authorList>
    </citation>
    <scope>NUCLEOTIDE SEQUENCE</scope>
    <source>
        <strain evidence="3">5420S-77</strain>
    </source>
</reference>
<protein>
    <submittedName>
        <fullName evidence="3">2TM domain-containing protein</fullName>
    </submittedName>
</protein>
<keyword evidence="1" id="KW-1133">Transmembrane helix</keyword>
<dbReference type="InterPro" id="IPR025698">
    <property type="entry name" value="2TM_dom"/>
</dbReference>
<dbReference type="Proteomes" id="UP000830401">
    <property type="component" value="Chromosome"/>
</dbReference>
<keyword evidence="4" id="KW-1185">Reference proteome</keyword>
<evidence type="ECO:0000313" key="3">
    <source>
        <dbReference type="EMBL" id="UOQ67022.1"/>
    </source>
</evidence>
<feature type="domain" description="2TM" evidence="2">
    <location>
        <begin position="15"/>
        <end position="72"/>
    </location>
</feature>
<gene>
    <name evidence="3" type="ORF">MUN86_03700</name>
</gene>
<dbReference type="Pfam" id="PF13239">
    <property type="entry name" value="2TM"/>
    <property type="match status" value="1"/>
</dbReference>
<organism evidence="3 4">
    <name type="scientific">Hymenobacter volaticus</name>
    <dbReference type="NCBI Taxonomy" id="2932254"/>
    <lineage>
        <taxon>Bacteria</taxon>
        <taxon>Pseudomonadati</taxon>
        <taxon>Bacteroidota</taxon>
        <taxon>Cytophagia</taxon>
        <taxon>Cytophagales</taxon>
        <taxon>Hymenobacteraceae</taxon>
        <taxon>Hymenobacter</taxon>
    </lineage>
</organism>
<accession>A0ABY4G854</accession>
<keyword evidence="1" id="KW-0472">Membrane</keyword>
<keyword evidence="1" id="KW-0812">Transmembrane</keyword>